<dbReference type="Pfam" id="PF14620">
    <property type="entry name" value="YPEB_PepSY1-2"/>
    <property type="match status" value="1"/>
</dbReference>
<gene>
    <name evidence="5" type="primary">ypeB</name>
    <name evidence="5" type="ORF">C4B60_04230</name>
</gene>
<dbReference type="InterPro" id="IPR014239">
    <property type="entry name" value="YpeB_PepSY1-2"/>
</dbReference>
<dbReference type="OrthoDB" id="2372097at2"/>
<dbReference type="RefSeq" id="WP_104056770.1">
    <property type="nucleotide sequence ID" value="NZ_PREZ01000002.1"/>
</dbReference>
<dbReference type="EMBL" id="PREZ01000002">
    <property type="protein sequence ID" value="PPA71279.1"/>
    <property type="molecule type" value="Genomic_DNA"/>
</dbReference>
<name>A0A2S5GE70_9BACL</name>
<sequence length="440" mass="49861">MKRTLLFSILFIGLFSAVSWGAYQQQEKQTLRNHMENQYQQAFHEMNYQMDLLHDQIGGTLAMNAGKNLTPALTEVWRLTSLIHADIGQLPLGLLPFNEMEDFLTKVGNFSYQAAVRDLEASPLNEEEYKKLETLYSQSEDLQKELRNIQSKVLADNLEWIEIENLLATGDEVKNNAVIDGFKGVDSSVKGYALETFEPTEQESVQERRKTLSHLTGEDLTEEQAMQKAKEFAQVDEDVQMDISKSLDGSDYPFYSVSWETAEGNAVNMDLTVKGGYPLYFLTDREITQEKVSLYDAGEKAAQFLKEQGYNDVVLESSRQEDGIAMLTFIRLLKPQDIYVNSDAIHMKVALDNGDIIGFLGMDYLQNGEEREVGEVTISEEEAIKLLHSNFTVQESRLAIISNELGDEVLCREFIGTLGDDTFRIFINGQTGQEEKVEKL</sequence>
<dbReference type="Pfam" id="PF20769">
    <property type="entry name" value="YPEB_N"/>
    <property type="match status" value="1"/>
</dbReference>
<dbReference type="AlphaFoldDB" id="A0A2S5GE70"/>
<dbReference type="Proteomes" id="UP000239047">
    <property type="component" value="Unassembled WGS sequence"/>
</dbReference>
<evidence type="ECO:0000259" key="3">
    <source>
        <dbReference type="Pfam" id="PF14620"/>
    </source>
</evidence>
<proteinExistence type="predicted"/>
<evidence type="ECO:0000259" key="4">
    <source>
        <dbReference type="Pfam" id="PF20769"/>
    </source>
</evidence>
<dbReference type="GO" id="GO:0009847">
    <property type="term" value="P:spore germination"/>
    <property type="evidence" value="ECO:0007669"/>
    <property type="project" value="InterPro"/>
</dbReference>
<evidence type="ECO:0000256" key="2">
    <source>
        <dbReference type="SAM" id="SignalP"/>
    </source>
</evidence>
<feature type="signal peptide" evidence="2">
    <location>
        <begin position="1"/>
        <end position="21"/>
    </location>
</feature>
<evidence type="ECO:0000313" key="5">
    <source>
        <dbReference type="EMBL" id="PPA71279.1"/>
    </source>
</evidence>
<comment type="caution">
    <text evidence="5">The sequence shown here is derived from an EMBL/GenBank/DDBJ whole genome shotgun (WGS) entry which is preliminary data.</text>
</comment>
<keyword evidence="6" id="KW-1185">Reference proteome</keyword>
<keyword evidence="2" id="KW-0732">Signal</keyword>
<evidence type="ECO:0000313" key="6">
    <source>
        <dbReference type="Proteomes" id="UP000239047"/>
    </source>
</evidence>
<feature type="chain" id="PRO_5039669384" evidence="2">
    <location>
        <begin position="22"/>
        <end position="440"/>
    </location>
</feature>
<keyword evidence="1" id="KW-0175">Coiled coil</keyword>
<evidence type="ECO:0000256" key="1">
    <source>
        <dbReference type="SAM" id="Coils"/>
    </source>
</evidence>
<feature type="coiled-coil region" evidence="1">
    <location>
        <begin position="125"/>
        <end position="152"/>
    </location>
</feature>
<dbReference type="InterPro" id="IPR048402">
    <property type="entry name" value="YpeB_N"/>
</dbReference>
<protein>
    <submittedName>
        <fullName evidence="5">Germination protein YpeB</fullName>
    </submittedName>
</protein>
<feature type="domain" description="Sporulation protein YpeB PepSY1 and PepSY2" evidence="3">
    <location>
        <begin position="181"/>
        <end position="373"/>
    </location>
</feature>
<organism evidence="5 6">
    <name type="scientific">Jeotgalibacillus proteolyticus</name>
    <dbReference type="NCBI Taxonomy" id="2082395"/>
    <lineage>
        <taxon>Bacteria</taxon>
        <taxon>Bacillati</taxon>
        <taxon>Bacillota</taxon>
        <taxon>Bacilli</taxon>
        <taxon>Bacillales</taxon>
        <taxon>Caryophanaceae</taxon>
        <taxon>Jeotgalibacillus</taxon>
    </lineage>
</organism>
<dbReference type="NCBIfam" id="TIGR02889">
    <property type="entry name" value="spore_YpeB"/>
    <property type="match status" value="1"/>
</dbReference>
<feature type="domain" description="Sporulation protein YpeB N-terminal" evidence="4">
    <location>
        <begin position="27"/>
        <end position="162"/>
    </location>
</feature>
<accession>A0A2S5GE70</accession>
<reference evidence="5 6" key="1">
    <citation type="submission" date="2018-02" db="EMBL/GenBank/DDBJ databases">
        <title>Jeotgalibacillus proteolyticum sp. nov. a protease producing bacterium isolated from ocean sediments of Laizhou Bay.</title>
        <authorList>
            <person name="Li Y."/>
        </authorList>
    </citation>
    <scope>NUCLEOTIDE SEQUENCE [LARGE SCALE GENOMIC DNA]</scope>
    <source>
        <strain evidence="5 6">22-7</strain>
    </source>
</reference>